<gene>
    <name evidence="10" type="primary">dadA</name>
    <name evidence="10" type="ORF">AQUSIP_23420</name>
</gene>
<protein>
    <recommendedName>
        <fullName evidence="7">D-amino-acid oxidase</fullName>
        <ecNumber evidence="6">1.4.3.3</ecNumber>
    </recommendedName>
</protein>
<dbReference type="OrthoDB" id="9790035at2"/>
<dbReference type="PANTHER" id="PTHR11530">
    <property type="entry name" value="D-AMINO ACID OXIDASE"/>
    <property type="match status" value="1"/>
</dbReference>
<dbReference type="SUPFAM" id="SSF54373">
    <property type="entry name" value="FAD-linked reductases, C-terminal domain"/>
    <property type="match status" value="1"/>
</dbReference>
<dbReference type="InterPro" id="IPR036188">
    <property type="entry name" value="FAD/NAD-bd_sf"/>
</dbReference>
<sequence length="373" mass="42157">MNAGIAGAGIMGRMLAYALVSAGHSVTLFDHGPVNDTSNCSHAAAGLLMPVSELEKTEILIYRLGRQALLSHWPDILKEIGHHIYFRSQGSLALSHPRDVPELRRFVSHIDARLHDHLRKHTRQSCPDSSGEMKNKLPVKLSHDEILRIEPQLTQFDEVYYIPDEGQIDSQAVMGALREYLLKNHVFWRSETRVTAVADGKIRAEDDEYAFDLVFDCRGLGARSRFEKMCAVRGESIWLHAPEVDIRYPVKFHHPRYNLYLAPRPDHVYIIGASEIHADDMSNISVRTTLELLTAVYSLHPGFAEARLVKTVAHCRPALHDFMPEIRHVNGCVAINGLYRHGFLIAPALAAEIMRWISLGQSACYYPEIWRTA</sequence>
<dbReference type="Gene3D" id="3.30.9.10">
    <property type="entry name" value="D-Amino Acid Oxidase, subunit A, domain 2"/>
    <property type="match status" value="1"/>
</dbReference>
<keyword evidence="5" id="KW-0560">Oxidoreductase</keyword>
<evidence type="ECO:0000256" key="4">
    <source>
        <dbReference type="ARBA" id="ARBA00022827"/>
    </source>
</evidence>
<dbReference type="Pfam" id="PF01266">
    <property type="entry name" value="DAO"/>
    <property type="match status" value="1"/>
</dbReference>
<evidence type="ECO:0000256" key="2">
    <source>
        <dbReference type="ARBA" id="ARBA00006730"/>
    </source>
</evidence>
<evidence type="ECO:0000259" key="9">
    <source>
        <dbReference type="Pfam" id="PF01266"/>
    </source>
</evidence>
<evidence type="ECO:0000256" key="6">
    <source>
        <dbReference type="ARBA" id="ARBA00039101"/>
    </source>
</evidence>
<evidence type="ECO:0000313" key="11">
    <source>
        <dbReference type="Proteomes" id="UP000324194"/>
    </source>
</evidence>
<dbReference type="GO" id="GO:0071949">
    <property type="term" value="F:FAD binding"/>
    <property type="evidence" value="ECO:0007669"/>
    <property type="project" value="InterPro"/>
</dbReference>
<dbReference type="GO" id="GO:0003884">
    <property type="term" value="F:D-amino-acid oxidase activity"/>
    <property type="evidence" value="ECO:0007669"/>
    <property type="project" value="UniProtKB-EC"/>
</dbReference>
<proteinExistence type="inferred from homology"/>
<evidence type="ECO:0000256" key="7">
    <source>
        <dbReference type="ARBA" id="ARBA00039751"/>
    </source>
</evidence>
<dbReference type="InterPro" id="IPR023209">
    <property type="entry name" value="DAO"/>
</dbReference>
<dbReference type="RefSeq" id="WP_148340418.1">
    <property type="nucleotide sequence ID" value="NZ_LR699120.1"/>
</dbReference>
<comment type="similarity">
    <text evidence="2">Belongs to the DAMOX/DASOX family.</text>
</comment>
<accession>A0A5E4PKD5</accession>
<dbReference type="KEGG" id="asip:AQUSIP_23420"/>
<reference evidence="10 11" key="1">
    <citation type="submission" date="2019-08" db="EMBL/GenBank/DDBJ databases">
        <authorList>
            <person name="Guy L."/>
        </authorList>
    </citation>
    <scope>NUCLEOTIDE SEQUENCE [LARGE SCALE GENOMIC DNA]</scope>
    <source>
        <strain evidence="10 11">SGT-108</strain>
    </source>
</reference>
<organism evidence="10 11">
    <name type="scientific">Aquicella siphonis</name>
    <dbReference type="NCBI Taxonomy" id="254247"/>
    <lineage>
        <taxon>Bacteria</taxon>
        <taxon>Pseudomonadati</taxon>
        <taxon>Pseudomonadota</taxon>
        <taxon>Gammaproteobacteria</taxon>
        <taxon>Legionellales</taxon>
        <taxon>Coxiellaceae</taxon>
        <taxon>Aquicella</taxon>
    </lineage>
</organism>
<dbReference type="Gene3D" id="3.50.50.60">
    <property type="entry name" value="FAD/NAD(P)-binding domain"/>
    <property type="match status" value="1"/>
</dbReference>
<dbReference type="SUPFAM" id="SSF51905">
    <property type="entry name" value="FAD/NAD(P)-binding domain"/>
    <property type="match status" value="1"/>
</dbReference>
<evidence type="ECO:0000256" key="8">
    <source>
        <dbReference type="ARBA" id="ARBA00049547"/>
    </source>
</evidence>
<keyword evidence="11" id="KW-1185">Reference proteome</keyword>
<comment type="cofactor">
    <cofactor evidence="1">
        <name>FAD</name>
        <dbReference type="ChEBI" id="CHEBI:57692"/>
    </cofactor>
</comment>
<evidence type="ECO:0000313" key="10">
    <source>
        <dbReference type="EMBL" id="VVC77015.1"/>
    </source>
</evidence>
<dbReference type="Proteomes" id="UP000324194">
    <property type="component" value="Chromosome 2"/>
</dbReference>
<dbReference type="EC" id="1.4.3.3" evidence="6"/>
<name>A0A5E4PKD5_9COXI</name>
<dbReference type="EMBL" id="LR699120">
    <property type="protein sequence ID" value="VVC77015.1"/>
    <property type="molecule type" value="Genomic_DNA"/>
</dbReference>
<comment type="catalytic activity">
    <reaction evidence="8">
        <text>a D-alpha-amino acid + O2 + H2O = a 2-oxocarboxylate + H2O2 + NH4(+)</text>
        <dbReference type="Rhea" id="RHEA:21816"/>
        <dbReference type="ChEBI" id="CHEBI:15377"/>
        <dbReference type="ChEBI" id="CHEBI:15379"/>
        <dbReference type="ChEBI" id="CHEBI:16240"/>
        <dbReference type="ChEBI" id="CHEBI:28938"/>
        <dbReference type="ChEBI" id="CHEBI:35179"/>
        <dbReference type="ChEBI" id="CHEBI:59871"/>
        <dbReference type="EC" id="1.4.3.3"/>
    </reaction>
    <physiologicalReaction direction="left-to-right" evidence="8">
        <dbReference type="Rhea" id="RHEA:21817"/>
    </physiologicalReaction>
</comment>
<dbReference type="AlphaFoldDB" id="A0A5E4PKD5"/>
<dbReference type="PANTHER" id="PTHR11530:SF11">
    <property type="entry name" value="D-ASPARTATE OXIDASE"/>
    <property type="match status" value="1"/>
</dbReference>
<dbReference type="GO" id="GO:0046416">
    <property type="term" value="P:D-amino acid metabolic process"/>
    <property type="evidence" value="ECO:0007669"/>
    <property type="project" value="InterPro"/>
</dbReference>
<evidence type="ECO:0000256" key="3">
    <source>
        <dbReference type="ARBA" id="ARBA00022630"/>
    </source>
</evidence>
<dbReference type="InterPro" id="IPR006076">
    <property type="entry name" value="FAD-dep_OxRdtase"/>
</dbReference>
<keyword evidence="4" id="KW-0274">FAD</keyword>
<keyword evidence="3" id="KW-0285">Flavoprotein</keyword>
<evidence type="ECO:0000256" key="5">
    <source>
        <dbReference type="ARBA" id="ARBA00023002"/>
    </source>
</evidence>
<feature type="domain" description="FAD dependent oxidoreductase" evidence="9">
    <location>
        <begin position="5"/>
        <end position="353"/>
    </location>
</feature>
<evidence type="ECO:0000256" key="1">
    <source>
        <dbReference type="ARBA" id="ARBA00001974"/>
    </source>
</evidence>